<dbReference type="SMART" id="SM00226">
    <property type="entry name" value="LMWPc"/>
    <property type="match status" value="1"/>
</dbReference>
<dbReference type="Proteomes" id="UP000285266">
    <property type="component" value="Unassembled WGS sequence"/>
</dbReference>
<dbReference type="InterPro" id="IPR036196">
    <property type="entry name" value="Ptyr_pPase_sf"/>
</dbReference>
<dbReference type="Gene3D" id="3.40.50.2300">
    <property type="match status" value="1"/>
</dbReference>
<dbReference type="PANTHER" id="PTHR43428:SF1">
    <property type="entry name" value="ARSENATE REDUCTASE"/>
    <property type="match status" value="1"/>
</dbReference>
<feature type="domain" description="Phosphotyrosine protein phosphatase I" evidence="2">
    <location>
        <begin position="10"/>
        <end position="134"/>
    </location>
</feature>
<dbReference type="AlphaFoldDB" id="A0A423UD35"/>
<dbReference type="SUPFAM" id="SSF52788">
    <property type="entry name" value="Phosphotyrosine protein phosphatases I"/>
    <property type="match status" value="1"/>
</dbReference>
<protein>
    <submittedName>
        <fullName evidence="3">Arsenate reductase</fullName>
    </submittedName>
</protein>
<dbReference type="PANTHER" id="PTHR43428">
    <property type="entry name" value="ARSENATE REDUCTASE"/>
    <property type="match status" value="1"/>
</dbReference>
<gene>
    <name evidence="3" type="ORF">BMONG18_1299</name>
</gene>
<evidence type="ECO:0000259" key="2">
    <source>
        <dbReference type="SMART" id="SM00226"/>
    </source>
</evidence>
<dbReference type="RefSeq" id="WP_123645123.1">
    <property type="nucleotide sequence ID" value="NZ_JAKDJM010000052.1"/>
</dbReference>
<keyword evidence="1" id="KW-0059">Arsenical resistance</keyword>
<accession>A0A423UD35</accession>
<comment type="caution">
    <text evidence="3">The sequence shown here is derived from an EMBL/GenBank/DDBJ whole genome shotgun (WGS) entry which is preliminary data.</text>
</comment>
<evidence type="ECO:0000313" key="4">
    <source>
        <dbReference type="Proteomes" id="UP000285266"/>
    </source>
</evidence>
<evidence type="ECO:0000256" key="1">
    <source>
        <dbReference type="ARBA" id="ARBA00022849"/>
    </source>
</evidence>
<reference evidence="3 4" key="1">
    <citation type="submission" date="2018-07" db="EMBL/GenBank/DDBJ databases">
        <title>The role of parmesan cheese in vectoring bovine microbiota.</title>
        <authorList>
            <person name="Lugli G.A."/>
            <person name="Milani C."/>
        </authorList>
    </citation>
    <scope>NUCLEOTIDE SEQUENCE [LARGE SCALE GENOMIC DNA]</scope>
    <source>
        <strain evidence="3 4">BMONG18</strain>
    </source>
</reference>
<name>A0A423UD35_9BIFI</name>
<dbReference type="InterPro" id="IPR023485">
    <property type="entry name" value="Ptyr_pPase"/>
</dbReference>
<evidence type="ECO:0000313" key="3">
    <source>
        <dbReference type="EMBL" id="ROT86588.1"/>
    </source>
</evidence>
<dbReference type="EMBL" id="QRAJ01000007">
    <property type="protein sequence ID" value="ROT86588.1"/>
    <property type="molecule type" value="Genomic_DNA"/>
</dbReference>
<dbReference type="Pfam" id="PF01451">
    <property type="entry name" value="LMWPc"/>
    <property type="match status" value="1"/>
</dbReference>
<dbReference type="GO" id="GO:0046685">
    <property type="term" value="P:response to arsenic-containing substance"/>
    <property type="evidence" value="ECO:0007669"/>
    <property type="project" value="UniProtKB-KW"/>
</dbReference>
<sequence>MYTTCRDKDFTLAFVCTKNACRSQIAQAWARKYAPPGLRVVSAGTHPAAEIDTEVVRIMKDQFNIDLSGQQPKTLTAVGRIDVLVTMGCGVSCPYVPGVHLIPWDIPDPMGGGDDGYREIIDMLRRKVHELVSSAHIQNTINRY</sequence>
<proteinExistence type="predicted"/>
<organism evidence="3 4">
    <name type="scientific">Bifidobacterium mongoliense</name>
    <dbReference type="NCBI Taxonomy" id="518643"/>
    <lineage>
        <taxon>Bacteria</taxon>
        <taxon>Bacillati</taxon>
        <taxon>Actinomycetota</taxon>
        <taxon>Actinomycetes</taxon>
        <taxon>Bifidobacteriales</taxon>
        <taxon>Bifidobacteriaceae</taxon>
        <taxon>Bifidobacterium</taxon>
    </lineage>
</organism>